<reference evidence="1" key="1">
    <citation type="submission" date="2021-10" db="EMBL/GenBank/DDBJ databases">
        <title>Collection of gut derived symbiotic bacterial strains cultured from healthy donors.</title>
        <authorList>
            <person name="Lin H."/>
            <person name="Littmann E."/>
            <person name="Kohout C."/>
            <person name="Pamer E.G."/>
        </authorList>
    </citation>
    <scope>NUCLEOTIDE SEQUENCE</scope>
    <source>
        <strain evidence="1">DFI.4.35</strain>
    </source>
</reference>
<organism evidence="1 2">
    <name type="scientific">Veillonella nakazawae</name>
    <dbReference type="NCBI Taxonomy" id="2682456"/>
    <lineage>
        <taxon>Bacteria</taxon>
        <taxon>Bacillati</taxon>
        <taxon>Bacillota</taxon>
        <taxon>Negativicutes</taxon>
        <taxon>Veillonellales</taxon>
        <taxon>Veillonellaceae</taxon>
        <taxon>Veillonella</taxon>
    </lineage>
</organism>
<dbReference type="AlphaFoldDB" id="A0AB35HCW2"/>
<dbReference type="RefSeq" id="WP_227283373.1">
    <property type="nucleotide sequence ID" value="NZ_JAJDLA010000006.1"/>
</dbReference>
<dbReference type="InterPro" id="IPR037027">
    <property type="entry name" value="YqgF/RNaseH-like_dom_sf"/>
</dbReference>
<dbReference type="EMBL" id="JAJDLA010000006">
    <property type="protein sequence ID" value="MCB8605677.1"/>
    <property type="molecule type" value="Genomic_DNA"/>
</dbReference>
<dbReference type="GO" id="GO:0006139">
    <property type="term" value="P:nucleobase-containing compound metabolic process"/>
    <property type="evidence" value="ECO:0007669"/>
    <property type="project" value="InterPro"/>
</dbReference>
<proteinExistence type="predicted"/>
<dbReference type="SUPFAM" id="SSF53098">
    <property type="entry name" value="Ribonuclease H-like"/>
    <property type="match status" value="1"/>
</dbReference>
<dbReference type="InterPro" id="IPR012337">
    <property type="entry name" value="RNaseH-like_sf"/>
</dbReference>
<accession>A0AB35HCW2</accession>
<evidence type="ECO:0000313" key="2">
    <source>
        <dbReference type="Proteomes" id="UP001198010"/>
    </source>
</evidence>
<comment type="caution">
    <text evidence="1">The sequence shown here is derived from an EMBL/GenBank/DDBJ whole genome shotgun (WGS) entry which is preliminary data.</text>
</comment>
<dbReference type="Gene3D" id="3.30.420.140">
    <property type="entry name" value="YqgF/RNase H-like domain"/>
    <property type="match status" value="1"/>
</dbReference>
<evidence type="ECO:0000313" key="1">
    <source>
        <dbReference type="EMBL" id="MCB8605677.1"/>
    </source>
</evidence>
<gene>
    <name evidence="1" type="ORF">LJD63_05335</name>
</gene>
<sequence>MTDTTYILAVDPGNEKTGVAIVTPSGTMVCRKIIMTKQFNGEIERILTEYYGIVHMVCGNGTNHKYLYPSLQQIGRNHKITTSLIDESHSTEEARKLYWKYNPPTGWRKIIPTSMQFPPEPVDDLTAFIIGLRYTKQLNQTANDIQSNMMDSGELEEKRLHAMEQLYGKGEVHEK</sequence>
<protein>
    <submittedName>
        <fullName evidence="1">Uncharacterized protein</fullName>
    </submittedName>
</protein>
<dbReference type="Proteomes" id="UP001198010">
    <property type="component" value="Unassembled WGS sequence"/>
</dbReference>
<name>A0AB35HCW2_9FIRM</name>